<evidence type="ECO:0000256" key="1">
    <source>
        <dbReference type="SAM" id="SignalP"/>
    </source>
</evidence>
<name>A0A1I8N2E1_MUSDO</name>
<feature type="signal peptide" evidence="1">
    <location>
        <begin position="1"/>
        <end position="22"/>
    </location>
</feature>
<dbReference type="KEGG" id="mde:101888624"/>
<evidence type="ECO:0000313" key="4">
    <source>
        <dbReference type="RefSeq" id="XP_005176263.1"/>
    </source>
</evidence>
<dbReference type="RefSeq" id="XP_005176263.1">
    <property type="nucleotide sequence ID" value="XM_005176206.3"/>
</dbReference>
<organism evidence="2">
    <name type="scientific">Musca domestica</name>
    <name type="common">House fly</name>
    <dbReference type="NCBI Taxonomy" id="7370"/>
    <lineage>
        <taxon>Eukaryota</taxon>
        <taxon>Metazoa</taxon>
        <taxon>Ecdysozoa</taxon>
        <taxon>Arthropoda</taxon>
        <taxon>Hexapoda</taxon>
        <taxon>Insecta</taxon>
        <taxon>Pterygota</taxon>
        <taxon>Neoptera</taxon>
        <taxon>Endopterygota</taxon>
        <taxon>Diptera</taxon>
        <taxon>Brachycera</taxon>
        <taxon>Muscomorpha</taxon>
        <taxon>Muscoidea</taxon>
        <taxon>Muscidae</taxon>
        <taxon>Musca</taxon>
    </lineage>
</organism>
<dbReference type="Proteomes" id="UP001652621">
    <property type="component" value="Unplaced"/>
</dbReference>
<gene>
    <name evidence="2" type="primary">101888624</name>
    <name evidence="4" type="synonym">LOC101888624</name>
</gene>
<evidence type="ECO:0000313" key="2">
    <source>
        <dbReference type="EnsemblMetazoa" id="MDOA010829-PA"/>
    </source>
</evidence>
<keyword evidence="1" id="KW-0732">Signal</keyword>
<dbReference type="EnsemblMetazoa" id="MDOA010829-RA">
    <property type="protein sequence ID" value="MDOA010829-PA"/>
    <property type="gene ID" value="MDOA010829"/>
</dbReference>
<dbReference type="GeneID" id="101888624"/>
<feature type="chain" id="PRO_5044561134" evidence="1">
    <location>
        <begin position="23"/>
        <end position="147"/>
    </location>
</feature>
<reference evidence="4" key="2">
    <citation type="submission" date="2025-04" db="UniProtKB">
        <authorList>
            <consortium name="RefSeq"/>
        </authorList>
    </citation>
    <scope>IDENTIFICATION</scope>
    <source>
        <strain evidence="4">Aabys</strain>
    </source>
</reference>
<reference evidence="2" key="1">
    <citation type="submission" date="2020-05" db="UniProtKB">
        <authorList>
            <consortium name="EnsemblMetazoa"/>
        </authorList>
    </citation>
    <scope>IDENTIFICATION</scope>
    <source>
        <strain evidence="2">Aabys</strain>
    </source>
</reference>
<proteinExistence type="predicted"/>
<accession>A0A1I8N2E1</accession>
<protein>
    <submittedName>
        <fullName evidence="4">Uncharacterized protein LOC101888624</fullName>
    </submittedName>
</protein>
<dbReference type="VEuPathDB" id="VectorBase:MDOA010829"/>
<evidence type="ECO:0000313" key="3">
    <source>
        <dbReference type="Proteomes" id="UP001652621"/>
    </source>
</evidence>
<sequence>MKFLIVTLVIVAAVLAGSEVRANEFECYQCVGTECQSSETTKLVNCYDNPGNNAPAPATTTAPETRAADATYACFTMRYEDGTTTTKYQKGCITKVNGIATCDGVSPPGATKLDSCVTCQEPKCNSVAGLGVSLLTLAAALYVQYFM</sequence>
<dbReference type="VEuPathDB" id="VectorBase:MDOMA2_010074"/>
<keyword evidence="3" id="KW-1185">Reference proteome</keyword>
<dbReference type="AlphaFoldDB" id="A0A1I8N2E1"/>